<dbReference type="CDD" id="cd20281">
    <property type="entry name" value="cupin_QDO_C"/>
    <property type="match status" value="1"/>
</dbReference>
<name>A0A8T1BW54_9STRA</name>
<proteinExistence type="predicted"/>
<accession>A0A8T1BW54</accession>
<dbReference type="InterPro" id="IPR052538">
    <property type="entry name" value="Flavonoid_dioxygenase-like"/>
</dbReference>
<dbReference type="PANTHER" id="PTHR43346:SF1">
    <property type="entry name" value="QUERCETIN 2,3-DIOXYGENASE-RELATED"/>
    <property type="match status" value="1"/>
</dbReference>
<dbReference type="InterPro" id="IPR011051">
    <property type="entry name" value="RmlC_Cupin_sf"/>
</dbReference>
<dbReference type="VEuPathDB" id="FungiDB:PC110_g15455"/>
<dbReference type="Gene3D" id="2.60.120.10">
    <property type="entry name" value="Jelly Rolls"/>
    <property type="match status" value="2"/>
</dbReference>
<dbReference type="SMART" id="SM00271">
    <property type="entry name" value="DnaJ"/>
    <property type="match status" value="1"/>
</dbReference>
<gene>
    <name evidence="2" type="ORF">PC115_g12982</name>
</gene>
<comment type="caution">
    <text evidence="2">The sequence shown here is derived from an EMBL/GenBank/DDBJ whole genome shotgun (WGS) entry which is preliminary data.</text>
</comment>
<dbReference type="PANTHER" id="PTHR43346">
    <property type="entry name" value="LIGAND BINDING DOMAIN PROTEIN, PUTATIVE (AFU_ORTHOLOGUE AFUA_6G14370)-RELATED"/>
    <property type="match status" value="1"/>
</dbReference>
<dbReference type="InterPro" id="IPR001623">
    <property type="entry name" value="DnaJ_domain"/>
</dbReference>
<dbReference type="PROSITE" id="PS00636">
    <property type="entry name" value="DNAJ_1"/>
    <property type="match status" value="1"/>
</dbReference>
<dbReference type="EMBL" id="RCMI01000451">
    <property type="protein sequence ID" value="KAG2910194.1"/>
    <property type="molecule type" value="Genomic_DNA"/>
</dbReference>
<protein>
    <recommendedName>
        <fullName evidence="1">J domain-containing protein</fullName>
    </recommendedName>
</protein>
<dbReference type="CDD" id="cd06257">
    <property type="entry name" value="DnaJ"/>
    <property type="match status" value="1"/>
</dbReference>
<dbReference type="SUPFAM" id="SSF51182">
    <property type="entry name" value="RmlC-like cupins"/>
    <property type="match status" value="1"/>
</dbReference>
<dbReference type="PRINTS" id="PR00625">
    <property type="entry name" value="JDOMAIN"/>
</dbReference>
<dbReference type="AlphaFoldDB" id="A0A8T1BW54"/>
<evidence type="ECO:0000313" key="3">
    <source>
        <dbReference type="Proteomes" id="UP000774804"/>
    </source>
</evidence>
<dbReference type="PROSITE" id="PS50076">
    <property type="entry name" value="DNAJ_2"/>
    <property type="match status" value="1"/>
</dbReference>
<dbReference type="Pfam" id="PF00226">
    <property type="entry name" value="DnaJ"/>
    <property type="match status" value="1"/>
</dbReference>
<dbReference type="SUPFAM" id="SSF46565">
    <property type="entry name" value="Chaperone J-domain"/>
    <property type="match status" value="1"/>
</dbReference>
<organism evidence="2 3">
    <name type="scientific">Phytophthora cactorum</name>
    <dbReference type="NCBI Taxonomy" id="29920"/>
    <lineage>
        <taxon>Eukaryota</taxon>
        <taxon>Sar</taxon>
        <taxon>Stramenopiles</taxon>
        <taxon>Oomycota</taxon>
        <taxon>Peronosporomycetes</taxon>
        <taxon>Peronosporales</taxon>
        <taxon>Peronosporaceae</taxon>
        <taxon>Phytophthora</taxon>
    </lineage>
</organism>
<evidence type="ECO:0000313" key="2">
    <source>
        <dbReference type="EMBL" id="KAG2910194.1"/>
    </source>
</evidence>
<dbReference type="Proteomes" id="UP000774804">
    <property type="component" value="Unassembled WGS sequence"/>
</dbReference>
<dbReference type="InterPro" id="IPR018253">
    <property type="entry name" value="DnaJ_domain_CS"/>
</dbReference>
<reference evidence="2" key="1">
    <citation type="submission" date="2018-10" db="EMBL/GenBank/DDBJ databases">
        <title>Effector identification in a new, highly contiguous assembly of the strawberry crown rot pathogen Phytophthora cactorum.</title>
        <authorList>
            <person name="Armitage A.D."/>
            <person name="Nellist C.F."/>
            <person name="Bates H."/>
            <person name="Vickerstaff R.J."/>
            <person name="Harrison R.J."/>
        </authorList>
    </citation>
    <scope>NUCLEOTIDE SEQUENCE</scope>
    <source>
        <strain evidence="2">4032</strain>
    </source>
</reference>
<feature type="domain" description="J" evidence="1">
    <location>
        <begin position="10"/>
        <end position="73"/>
    </location>
</feature>
<dbReference type="Gene3D" id="1.10.287.110">
    <property type="entry name" value="DnaJ domain"/>
    <property type="match status" value="1"/>
</dbReference>
<evidence type="ECO:0000259" key="1">
    <source>
        <dbReference type="PROSITE" id="PS50076"/>
    </source>
</evidence>
<dbReference type="CDD" id="cd02215">
    <property type="entry name" value="cupin_QDO_N_C"/>
    <property type="match status" value="1"/>
</dbReference>
<dbReference type="VEuPathDB" id="FungiDB:PC110_g15454"/>
<sequence length="681" mass="75037">MAMYEVQEPCYYSVLDVDVDASPSVIVKAYRSMALKFHPDKNPNAEPEQFQAITEAYEVLSDPEKRRLYDHYGPSLKPCLGETFAQLAPLLLSFATGFVGSSARAYSGTLSTRAMFGWEVCLMGFAGMYYCYQPGAKDSFKSPINPQAGQPRRWCCSASQLFWEVNEWTMFLQTAMNRCSRFESVSSTPHSISLDSYQTVVQARIGYRDEKPPISFGANFSNGSECRSHSPVGNQHLSGDCGHHQVVDNRHFFPVRIKLPPLRRRSRARAGSVNFEYPPASPLVSLAPVQLSFPIRHSNEQVPSPPSSTSPSAMKICTFLLALSASVASFTSGSLVVDTAPEDLRAYVLPKSHGEAVKIGDQIYRFSVTGPSSGGAFTLLQTSAPESTSLGVLPHIHKTHYENFYCTRGRFQLWAESYNSTSEQQTRVLTQGDYGAVPHNTYHTFQVLDPDTQMTGVIQPGGFEVLFVALRDSYYNSSTYANFEPSHTNSSAGTNADTISALEEYDVYAQLTWETRHDTVNGTAGSGNWHDGTNELADDGYTPFFVAKNFAQKYLNYENGYKLLAPVQKGPQSGGNFTMGTLTMSAKASNETVNTITPKQPLAFQLEEGQLSVEVDGETAQLIQGDVLFVPGNTTFSYHATVPVTKFLYVSGGADGFDYELLQNSVEWDYAAYPTYAGYTA</sequence>
<dbReference type="InterPro" id="IPR014710">
    <property type="entry name" value="RmlC-like_jellyroll"/>
</dbReference>
<dbReference type="InterPro" id="IPR036869">
    <property type="entry name" value="J_dom_sf"/>
</dbReference>